<evidence type="ECO:0000313" key="13">
    <source>
        <dbReference type="EMBL" id="KAK8066086.1"/>
    </source>
</evidence>
<evidence type="ECO:0000256" key="12">
    <source>
        <dbReference type="SAM" id="Phobius"/>
    </source>
</evidence>
<keyword evidence="5" id="KW-0521">NADP</keyword>
<organism evidence="13 14">
    <name type="scientific">Apiospora hydei</name>
    <dbReference type="NCBI Taxonomy" id="1337664"/>
    <lineage>
        <taxon>Eukaryota</taxon>
        <taxon>Fungi</taxon>
        <taxon>Dikarya</taxon>
        <taxon>Ascomycota</taxon>
        <taxon>Pezizomycotina</taxon>
        <taxon>Sordariomycetes</taxon>
        <taxon>Xylariomycetidae</taxon>
        <taxon>Amphisphaeriales</taxon>
        <taxon>Apiosporaceae</taxon>
        <taxon>Apiospora</taxon>
    </lineage>
</organism>
<dbReference type="Gene3D" id="3.40.50.720">
    <property type="entry name" value="NAD(P)-binding Rossmann-like Domain"/>
    <property type="match status" value="1"/>
</dbReference>
<evidence type="ECO:0000256" key="4">
    <source>
        <dbReference type="ARBA" id="ARBA00022824"/>
    </source>
</evidence>
<comment type="pathway">
    <text evidence="2">Lipid metabolism; sphingolipid metabolism.</text>
</comment>
<comment type="subcellular location">
    <subcellularLocation>
        <location evidence="1">Endoplasmic reticulum</location>
    </subcellularLocation>
</comment>
<keyword evidence="4" id="KW-0256">Endoplasmic reticulum</keyword>
<dbReference type="EMBL" id="JAQQWN010000009">
    <property type="protein sequence ID" value="KAK8066086.1"/>
    <property type="molecule type" value="Genomic_DNA"/>
</dbReference>
<dbReference type="PANTHER" id="PTHR43550:SF3">
    <property type="entry name" value="3-KETODIHYDROSPHINGOSINE REDUCTASE"/>
    <property type="match status" value="1"/>
</dbReference>
<comment type="caution">
    <text evidence="13">The sequence shown here is derived from an EMBL/GenBank/DDBJ whole genome shotgun (WGS) entry which is preliminary data.</text>
</comment>
<keyword evidence="14" id="KW-1185">Reference proteome</keyword>
<dbReference type="SUPFAM" id="SSF51735">
    <property type="entry name" value="NAD(P)-binding Rossmann-fold domains"/>
    <property type="match status" value="1"/>
</dbReference>
<dbReference type="CDD" id="cd08939">
    <property type="entry name" value="KDSR-like_SDR_c"/>
    <property type="match status" value="1"/>
</dbReference>
<keyword evidence="6" id="KW-0746">Sphingolipid metabolism</keyword>
<keyword evidence="12" id="KW-1133">Transmembrane helix</keyword>
<evidence type="ECO:0000256" key="9">
    <source>
        <dbReference type="ARBA" id="ARBA00026112"/>
    </source>
</evidence>
<proteinExistence type="predicted"/>
<dbReference type="Proteomes" id="UP001433268">
    <property type="component" value="Unassembled WGS sequence"/>
</dbReference>
<keyword evidence="12" id="KW-0812">Transmembrane</keyword>
<evidence type="ECO:0000256" key="7">
    <source>
        <dbReference type="ARBA" id="ARBA00023002"/>
    </source>
</evidence>
<sequence length="375" mass="40905">SPPCLLSTSMSSYFYIAVAVVVALISVLAMGLFGGGNHMPVDGKTILVTGATEGMGRCAARQLAAKGANVIVVSRNVARLEETVAEIKVSIPIDIWTENIPYSTLTFRLKSAAKNPQTQRFHYISADVSKSDYARSLIAEAVAWNNGQSLDIVWCIAGKSTPDYWFEAPLSLSREQMDINYWGSAEMAHAILREWCAPDAPVVPEPKHLIFTASVVAFFPVIGYGPYSPPKAALRALADTLVQELEVYPQNVKVHVVFPGGIKSPGFDRENQTKPEITKIIEADDPVQTPEEVASKAIQGLENGNYFVTVGLLGQFFRWSAQGGSPRNNWIVDYVVGGVTQIAWLFALPDIYGKIRKFAKKNGHPGSYRNKANGV</sequence>
<feature type="non-terminal residue" evidence="13">
    <location>
        <position position="1"/>
    </location>
</feature>
<accession>A0ABR1V4H9</accession>
<dbReference type="InterPro" id="IPR002347">
    <property type="entry name" value="SDR_fam"/>
</dbReference>
<evidence type="ECO:0000256" key="6">
    <source>
        <dbReference type="ARBA" id="ARBA00022919"/>
    </source>
</evidence>
<dbReference type="GeneID" id="92050207"/>
<evidence type="ECO:0000256" key="10">
    <source>
        <dbReference type="ARBA" id="ARBA00044737"/>
    </source>
</evidence>
<reference evidence="13 14" key="1">
    <citation type="submission" date="2023-01" db="EMBL/GenBank/DDBJ databases">
        <title>Analysis of 21 Apiospora genomes using comparative genomics revels a genus with tremendous synthesis potential of carbohydrate active enzymes and secondary metabolites.</title>
        <authorList>
            <person name="Sorensen T."/>
        </authorList>
    </citation>
    <scope>NUCLEOTIDE SEQUENCE [LARGE SCALE GENOMIC DNA]</scope>
    <source>
        <strain evidence="13 14">CBS 114990</strain>
    </source>
</reference>
<evidence type="ECO:0000256" key="2">
    <source>
        <dbReference type="ARBA" id="ARBA00004760"/>
    </source>
</evidence>
<evidence type="ECO:0000313" key="14">
    <source>
        <dbReference type="Proteomes" id="UP001433268"/>
    </source>
</evidence>
<gene>
    <name evidence="13" type="ORF">PG997_012833</name>
</gene>
<evidence type="ECO:0000256" key="8">
    <source>
        <dbReference type="ARBA" id="ARBA00023098"/>
    </source>
</evidence>
<name>A0ABR1V4H9_9PEZI</name>
<dbReference type="InterPro" id="IPR036291">
    <property type="entry name" value="NAD(P)-bd_dom_sf"/>
</dbReference>
<dbReference type="InterPro" id="IPR045022">
    <property type="entry name" value="KDSR-like"/>
</dbReference>
<dbReference type="EC" id="1.1.1.102" evidence="9"/>
<comment type="function">
    <text evidence="10">Catalyzes the reduction of 3'-oxosphinganine (3-ketodihydrosphingosine/KDS) to sphinganine (dihydrosphingosine/DHS), the second step of de novo sphingolipid biosynthesis.</text>
</comment>
<evidence type="ECO:0000256" key="3">
    <source>
        <dbReference type="ARBA" id="ARBA00004991"/>
    </source>
</evidence>
<evidence type="ECO:0000256" key="5">
    <source>
        <dbReference type="ARBA" id="ARBA00022857"/>
    </source>
</evidence>
<evidence type="ECO:0000256" key="1">
    <source>
        <dbReference type="ARBA" id="ARBA00004240"/>
    </source>
</evidence>
<comment type="pathway">
    <text evidence="3">Sphingolipid metabolism.</text>
</comment>
<comment type="catalytic activity">
    <reaction evidence="11">
        <text>sphinganine + NADP(+) = 3-oxosphinganine + NADPH + H(+)</text>
        <dbReference type="Rhea" id="RHEA:22640"/>
        <dbReference type="ChEBI" id="CHEBI:15378"/>
        <dbReference type="ChEBI" id="CHEBI:57783"/>
        <dbReference type="ChEBI" id="CHEBI:57817"/>
        <dbReference type="ChEBI" id="CHEBI:58299"/>
        <dbReference type="ChEBI" id="CHEBI:58349"/>
        <dbReference type="EC" id="1.1.1.102"/>
    </reaction>
    <physiologicalReaction direction="right-to-left" evidence="11">
        <dbReference type="Rhea" id="RHEA:22642"/>
    </physiologicalReaction>
</comment>
<protein>
    <recommendedName>
        <fullName evidence="9">3-dehydrosphinganine reductase</fullName>
        <ecNumber evidence="9">1.1.1.102</ecNumber>
    </recommendedName>
</protein>
<evidence type="ECO:0000256" key="11">
    <source>
        <dbReference type="ARBA" id="ARBA00048930"/>
    </source>
</evidence>
<keyword evidence="8" id="KW-0443">Lipid metabolism</keyword>
<dbReference type="PRINTS" id="PR00081">
    <property type="entry name" value="GDHRDH"/>
</dbReference>
<dbReference type="Pfam" id="PF00106">
    <property type="entry name" value="adh_short"/>
    <property type="match status" value="2"/>
</dbReference>
<feature type="transmembrane region" description="Helical" evidence="12">
    <location>
        <begin position="12"/>
        <end position="34"/>
    </location>
</feature>
<dbReference type="PANTHER" id="PTHR43550">
    <property type="entry name" value="3-KETODIHYDROSPHINGOSINE REDUCTASE"/>
    <property type="match status" value="1"/>
</dbReference>
<dbReference type="RefSeq" id="XP_066662839.1">
    <property type="nucleotide sequence ID" value="XM_066817147.1"/>
</dbReference>
<keyword evidence="7" id="KW-0560">Oxidoreductase</keyword>
<keyword evidence="12" id="KW-0472">Membrane</keyword>